<dbReference type="AlphaFoldDB" id="A0A136IRH7"/>
<dbReference type="OrthoDB" id="2851338at2759"/>
<dbReference type="EMBL" id="KQ964262">
    <property type="protein sequence ID" value="KXJ87533.1"/>
    <property type="molecule type" value="Genomic_DNA"/>
</dbReference>
<keyword evidence="2" id="KW-1185">Reference proteome</keyword>
<dbReference type="Proteomes" id="UP000070501">
    <property type="component" value="Unassembled WGS sequence"/>
</dbReference>
<evidence type="ECO:0008006" key="3">
    <source>
        <dbReference type="Google" id="ProtNLM"/>
    </source>
</evidence>
<evidence type="ECO:0000313" key="2">
    <source>
        <dbReference type="Proteomes" id="UP000070501"/>
    </source>
</evidence>
<protein>
    <recommendedName>
        <fullName evidence="3">EthD domain-containing protein</fullName>
    </recommendedName>
</protein>
<reference evidence="2" key="1">
    <citation type="submission" date="2016-02" db="EMBL/GenBank/DDBJ databases">
        <title>Draft genome sequence of Microdochium bolleyi, a fungal endophyte of beachgrass.</title>
        <authorList>
            <consortium name="DOE Joint Genome Institute"/>
            <person name="David A.S."/>
            <person name="May G."/>
            <person name="Haridas S."/>
            <person name="Lim J."/>
            <person name="Wang M."/>
            <person name="Labutti K."/>
            <person name="Lipzen A."/>
            <person name="Barry K."/>
            <person name="Grigoriev I.V."/>
        </authorList>
    </citation>
    <scope>NUCLEOTIDE SEQUENCE [LARGE SCALE GENOMIC DNA]</scope>
    <source>
        <strain evidence="2">J235TASD1</strain>
    </source>
</reference>
<gene>
    <name evidence="1" type="ORF">Micbo1qcDRAFT_208151</name>
</gene>
<sequence>MEKVGLTGPGILWSASRIRKPDQLDWDSFLKWYEGDLIPQALAIDGFHSCFRGVVTDYGVERPNIVVLATQDLKVFDSPEFSVISDSGKRLMAGTAGFYDVLDFDNRWYSLISVSDHGKKPLAETKSFMTVGWDIKGDLAESVVDNWFEQHHCPQLAKIPGFIRTTRFRAQHTRWSAGNGAQLPCPDFFEIMEFETPDIDVMTIIEHADQSEEGQRIQNEIMESCHFEFARFSMEGTWGKGPMFEQS</sequence>
<evidence type="ECO:0000313" key="1">
    <source>
        <dbReference type="EMBL" id="KXJ87533.1"/>
    </source>
</evidence>
<name>A0A136IRH7_9PEZI</name>
<proteinExistence type="predicted"/>
<accession>A0A136IRH7</accession>
<dbReference type="InParanoid" id="A0A136IRH7"/>
<organism evidence="1 2">
    <name type="scientific">Microdochium bolleyi</name>
    <dbReference type="NCBI Taxonomy" id="196109"/>
    <lineage>
        <taxon>Eukaryota</taxon>
        <taxon>Fungi</taxon>
        <taxon>Dikarya</taxon>
        <taxon>Ascomycota</taxon>
        <taxon>Pezizomycotina</taxon>
        <taxon>Sordariomycetes</taxon>
        <taxon>Xylariomycetidae</taxon>
        <taxon>Xylariales</taxon>
        <taxon>Microdochiaceae</taxon>
        <taxon>Microdochium</taxon>
    </lineage>
</organism>